<dbReference type="PANTHER" id="PTHR10039:SF5">
    <property type="entry name" value="NACHT DOMAIN-CONTAINING PROTEIN"/>
    <property type="match status" value="1"/>
</dbReference>
<dbReference type="OrthoDB" id="4481506at2759"/>
<gene>
    <name evidence="1" type="ORF">BO97DRAFT_449285</name>
</gene>
<accession>A0A395I125</accession>
<dbReference type="PANTHER" id="PTHR10039">
    <property type="entry name" value="AMELOGENIN"/>
    <property type="match status" value="1"/>
</dbReference>
<keyword evidence="2" id="KW-1185">Reference proteome</keyword>
<protein>
    <recommendedName>
        <fullName evidence="3">NACHT domain-containing protein</fullName>
    </recommendedName>
</protein>
<dbReference type="GeneID" id="37203152"/>
<evidence type="ECO:0008006" key="3">
    <source>
        <dbReference type="Google" id="ProtNLM"/>
    </source>
</evidence>
<proteinExistence type="predicted"/>
<dbReference type="InterPro" id="IPR027417">
    <property type="entry name" value="P-loop_NTPase"/>
</dbReference>
<dbReference type="VEuPathDB" id="FungiDB:BO97DRAFT_449285"/>
<dbReference type="EMBL" id="KZ824277">
    <property type="protein sequence ID" value="RAL13891.1"/>
    <property type="molecule type" value="Genomic_DNA"/>
</dbReference>
<dbReference type="Proteomes" id="UP000248961">
    <property type="component" value="Unassembled WGS sequence"/>
</dbReference>
<evidence type="ECO:0000313" key="2">
    <source>
        <dbReference type="Proteomes" id="UP000248961"/>
    </source>
</evidence>
<reference evidence="1 2" key="1">
    <citation type="submission" date="2018-02" db="EMBL/GenBank/DDBJ databases">
        <title>The genomes of Aspergillus section Nigri reveals drivers in fungal speciation.</title>
        <authorList>
            <consortium name="DOE Joint Genome Institute"/>
            <person name="Vesth T.C."/>
            <person name="Nybo J."/>
            <person name="Theobald S."/>
            <person name="Brandl J."/>
            <person name="Frisvad J.C."/>
            <person name="Nielsen K.F."/>
            <person name="Lyhne E.K."/>
            <person name="Kogle M.E."/>
            <person name="Kuo A."/>
            <person name="Riley R."/>
            <person name="Clum A."/>
            <person name="Nolan M."/>
            <person name="Lipzen A."/>
            <person name="Salamov A."/>
            <person name="Henrissat B."/>
            <person name="Wiebenga A."/>
            <person name="De vries R.P."/>
            <person name="Grigoriev I.V."/>
            <person name="Mortensen U.H."/>
            <person name="Andersen M.R."/>
            <person name="Baker S.E."/>
        </authorList>
    </citation>
    <scope>NUCLEOTIDE SEQUENCE [LARGE SCALE GENOMIC DNA]</scope>
    <source>
        <strain evidence="1 2">CBS 101889</strain>
    </source>
</reference>
<name>A0A395I125_ASPHC</name>
<sequence length="418" mass="47970">MSLASRLDNVTRVGEGEWNPTFGLHPKHSGCIEHIELDDDYDEAWFVTADKAWRPIFARSYPANFDHIKLHGEKFNHWLAEEEGAFFHITGQPGSGKSQLLAEIGYTGSRKMWVEGSWTKTNSNSKKIRWSRVFFYKYQKEPREHDPLMTMMRGILASLFGGYRDESDQKLVPLLFPERAHMGTIPARHPQYSSPVTDGRVPDWEELINQDYVIDDEEVLSAWKNLLESDAIYEDRKIFLVLDGLNKLDPAHHSAMIANLKEWADARPGDVKICISSRGEEEFQKAFRSCSGYDLGGVNFTKMVLYAHNQLATDGTLEGVEGLERFVRIPGTEEEEKKLEHRRAVNRHYTSLATTEEQHHIERKITQMAQTSFSCVVEVVKALVNEDILACNDIDDISKAIEKRVDEFRNRDFDADMV</sequence>
<dbReference type="RefSeq" id="XP_025553045.1">
    <property type="nucleotide sequence ID" value="XM_025698863.1"/>
</dbReference>
<dbReference type="Gene3D" id="3.40.50.300">
    <property type="entry name" value="P-loop containing nucleotide triphosphate hydrolases"/>
    <property type="match status" value="1"/>
</dbReference>
<dbReference type="AlphaFoldDB" id="A0A395I125"/>
<dbReference type="STRING" id="1450537.A0A395I125"/>
<evidence type="ECO:0000313" key="1">
    <source>
        <dbReference type="EMBL" id="RAL13891.1"/>
    </source>
</evidence>
<organism evidence="1 2">
    <name type="scientific">Aspergillus homomorphus (strain CBS 101889)</name>
    <dbReference type="NCBI Taxonomy" id="1450537"/>
    <lineage>
        <taxon>Eukaryota</taxon>
        <taxon>Fungi</taxon>
        <taxon>Dikarya</taxon>
        <taxon>Ascomycota</taxon>
        <taxon>Pezizomycotina</taxon>
        <taxon>Eurotiomycetes</taxon>
        <taxon>Eurotiomycetidae</taxon>
        <taxon>Eurotiales</taxon>
        <taxon>Aspergillaceae</taxon>
        <taxon>Aspergillus</taxon>
        <taxon>Aspergillus subgen. Circumdati</taxon>
    </lineage>
</organism>